<dbReference type="Proteomes" id="UP000008493">
    <property type="component" value="Unassembled WGS sequence"/>
</dbReference>
<evidence type="ECO:0000313" key="1">
    <source>
        <dbReference type="EMBL" id="EKM77328.1"/>
    </source>
</evidence>
<dbReference type="InParanoid" id="K5X2E6"/>
<reference evidence="2" key="1">
    <citation type="journal article" date="2012" name="Proc. Natl. Acad. Sci. U.S.A.">
        <title>Genome sequence of the button mushroom Agaricus bisporus reveals mechanisms governing adaptation to a humic-rich ecological niche.</title>
        <authorList>
            <person name="Morin E."/>
            <person name="Kohler A."/>
            <person name="Baker A.R."/>
            <person name="Foulongne-Oriol M."/>
            <person name="Lombard V."/>
            <person name="Nagy L.G."/>
            <person name="Ohm R.A."/>
            <person name="Patyshakuliyeva A."/>
            <person name="Brun A."/>
            <person name="Aerts A.L."/>
            <person name="Bailey A.M."/>
            <person name="Billette C."/>
            <person name="Coutinho P.M."/>
            <person name="Deakin G."/>
            <person name="Doddapaneni H."/>
            <person name="Floudas D."/>
            <person name="Grimwood J."/>
            <person name="Hilden K."/>
            <person name="Kuees U."/>
            <person name="LaButti K.M."/>
            <person name="Lapidus A."/>
            <person name="Lindquist E.A."/>
            <person name="Lucas S.M."/>
            <person name="Murat C."/>
            <person name="Riley R.W."/>
            <person name="Salamov A.A."/>
            <person name="Schmutz J."/>
            <person name="Subramanian V."/>
            <person name="Woesten H.A.B."/>
            <person name="Xu J."/>
            <person name="Eastwood D.C."/>
            <person name="Foster G.D."/>
            <person name="Sonnenberg A.S."/>
            <person name="Cullen D."/>
            <person name="de Vries R.P."/>
            <person name="Lundell T."/>
            <person name="Hibbett D.S."/>
            <person name="Henrissat B."/>
            <person name="Burton K.S."/>
            <person name="Kerrigan R.W."/>
            <person name="Challen M.P."/>
            <person name="Grigoriev I.V."/>
            <person name="Martin F."/>
        </authorList>
    </citation>
    <scope>NUCLEOTIDE SEQUENCE [LARGE SCALE GENOMIC DNA]</scope>
    <source>
        <strain evidence="2">JB137-S8 / ATCC MYA-4627 / FGSC 10392</strain>
    </source>
</reference>
<gene>
    <name evidence="1" type="ORF">AGABI1DRAFT_108178</name>
</gene>
<protein>
    <submittedName>
        <fullName evidence="1">Uncharacterized protein</fullName>
    </submittedName>
</protein>
<dbReference type="HOGENOM" id="CLU_1578044_0_0_1"/>
<dbReference type="RefSeq" id="XP_007331979.1">
    <property type="nucleotide sequence ID" value="XM_007331917.1"/>
</dbReference>
<dbReference type="GeneID" id="18822523"/>
<dbReference type="KEGG" id="abp:AGABI1DRAFT108178"/>
<accession>K5X2E6</accession>
<name>K5X2E6_AGABU</name>
<keyword evidence="2" id="KW-1185">Reference proteome</keyword>
<sequence length="169" mass="19503">MERLTTEMVDLGHVAVSVCQEESRNHWNYLRTPWGGTTRRILVLEVPNSTSFQSFRSVKAKESPAKTPRPEGKRIEFHTTNTLILQRSGHHQSNLRNYAPNLGRSLPSRRYHLKEHKAMVVAFLILDQETPNLTQLHRELEGNLSNPSENNDEVTFAHLIRRSLRGDEK</sequence>
<dbReference type="EMBL" id="JH971396">
    <property type="protein sequence ID" value="EKM77328.1"/>
    <property type="molecule type" value="Genomic_DNA"/>
</dbReference>
<evidence type="ECO:0000313" key="2">
    <source>
        <dbReference type="Proteomes" id="UP000008493"/>
    </source>
</evidence>
<organism evidence="1 2">
    <name type="scientific">Agaricus bisporus var. burnettii (strain JB137-S8 / ATCC MYA-4627 / FGSC 10392)</name>
    <name type="common">White button mushroom</name>
    <dbReference type="NCBI Taxonomy" id="597362"/>
    <lineage>
        <taxon>Eukaryota</taxon>
        <taxon>Fungi</taxon>
        <taxon>Dikarya</taxon>
        <taxon>Basidiomycota</taxon>
        <taxon>Agaricomycotina</taxon>
        <taxon>Agaricomycetes</taxon>
        <taxon>Agaricomycetidae</taxon>
        <taxon>Agaricales</taxon>
        <taxon>Agaricineae</taxon>
        <taxon>Agaricaceae</taxon>
        <taxon>Agaricus</taxon>
    </lineage>
</organism>
<proteinExistence type="predicted"/>
<dbReference type="AlphaFoldDB" id="K5X2E6"/>